<gene>
    <name evidence="1" type="ORF">CSSPTR1EN2_LOCUS19598</name>
</gene>
<sequence length="77" mass="8495">MLLKFVTSEDHQAALRGRKGLAGTKLGMDKDLTLAQQAHKLELWPLFKEAKATGKCAFWCATKLFINGIQICPSSSM</sequence>
<organism evidence="1 2">
    <name type="scientific">Sphagnum troendelagicum</name>
    <dbReference type="NCBI Taxonomy" id="128251"/>
    <lineage>
        <taxon>Eukaryota</taxon>
        <taxon>Viridiplantae</taxon>
        <taxon>Streptophyta</taxon>
        <taxon>Embryophyta</taxon>
        <taxon>Bryophyta</taxon>
        <taxon>Sphagnophytina</taxon>
        <taxon>Sphagnopsida</taxon>
        <taxon>Sphagnales</taxon>
        <taxon>Sphagnaceae</taxon>
        <taxon>Sphagnum</taxon>
    </lineage>
</organism>
<evidence type="ECO:0000313" key="1">
    <source>
        <dbReference type="EMBL" id="CAK9229168.1"/>
    </source>
</evidence>
<reference evidence="1" key="1">
    <citation type="submission" date="2024-02" db="EMBL/GenBank/DDBJ databases">
        <authorList>
            <consortium name="ELIXIR-Norway"/>
            <consortium name="Elixir Norway"/>
        </authorList>
    </citation>
    <scope>NUCLEOTIDE SEQUENCE</scope>
</reference>
<name>A0ABP0USS1_9BRYO</name>
<dbReference type="EMBL" id="OZ019898">
    <property type="protein sequence ID" value="CAK9229168.1"/>
    <property type="molecule type" value="Genomic_DNA"/>
</dbReference>
<accession>A0ABP0USS1</accession>
<proteinExistence type="predicted"/>
<protein>
    <submittedName>
        <fullName evidence="1">Uncharacterized protein</fullName>
    </submittedName>
</protein>
<dbReference type="Proteomes" id="UP001497512">
    <property type="component" value="Chromosome 6"/>
</dbReference>
<keyword evidence="2" id="KW-1185">Reference proteome</keyword>
<evidence type="ECO:0000313" key="2">
    <source>
        <dbReference type="Proteomes" id="UP001497512"/>
    </source>
</evidence>